<protein>
    <submittedName>
        <fullName evidence="3">Uncharacterized protein</fullName>
    </submittedName>
</protein>
<feature type="transmembrane region" description="Helical" evidence="2">
    <location>
        <begin position="12"/>
        <end position="36"/>
    </location>
</feature>
<keyword evidence="4" id="KW-1185">Reference proteome</keyword>
<gene>
    <name evidence="3" type="ORF">B4915_06235</name>
</gene>
<comment type="caution">
    <text evidence="3">The sequence shown here is derived from an EMBL/GenBank/DDBJ whole genome shotgun (WGS) entry which is preliminary data.</text>
</comment>
<proteinExistence type="predicted"/>
<sequence>MLLPQEILETTWFSVLATFVALNTVAYVVVSIVKILPAVRIFSRRGGRNRRAETRSIYPDGGPPAAG</sequence>
<feature type="region of interest" description="Disordered" evidence="1">
    <location>
        <begin position="46"/>
        <end position="67"/>
    </location>
</feature>
<organism evidence="3 4">
    <name type="scientific">Leucobacter massiliensis</name>
    <dbReference type="NCBI Taxonomy" id="1686285"/>
    <lineage>
        <taxon>Bacteria</taxon>
        <taxon>Bacillati</taxon>
        <taxon>Actinomycetota</taxon>
        <taxon>Actinomycetes</taxon>
        <taxon>Micrococcales</taxon>
        <taxon>Microbacteriaceae</taxon>
        <taxon>Leucobacter</taxon>
    </lineage>
</organism>
<keyword evidence="2" id="KW-0472">Membrane</keyword>
<dbReference type="Proteomes" id="UP000238650">
    <property type="component" value="Unassembled WGS sequence"/>
</dbReference>
<evidence type="ECO:0000256" key="2">
    <source>
        <dbReference type="SAM" id="Phobius"/>
    </source>
</evidence>
<evidence type="ECO:0000256" key="1">
    <source>
        <dbReference type="SAM" id="MobiDB-lite"/>
    </source>
</evidence>
<accession>A0A2S9QPL8</accession>
<dbReference type="EMBL" id="MWZD01000016">
    <property type="protein sequence ID" value="PRI11541.1"/>
    <property type="molecule type" value="Genomic_DNA"/>
</dbReference>
<reference evidence="3 4" key="1">
    <citation type="journal article" date="2017" name="New Microbes New Infect">
        <title>Genome sequence of 'Leucobacter massiliensis' sp. nov. isolated from human pharynx after travel to the 2014 Hajj.</title>
        <authorList>
            <person name="Leangapichart T."/>
            <person name="Gautret P."/>
            <person name="Nguyen T.T."/>
            <person name="Armstrong N."/>
            <person name="Rolain J.M."/>
        </authorList>
    </citation>
    <scope>NUCLEOTIDE SEQUENCE [LARGE SCALE GENOMIC DNA]</scope>
    <source>
        <strain evidence="3 4">122RC15</strain>
    </source>
</reference>
<name>A0A2S9QPL8_9MICO</name>
<evidence type="ECO:0000313" key="4">
    <source>
        <dbReference type="Proteomes" id="UP000238650"/>
    </source>
</evidence>
<keyword evidence="2" id="KW-1133">Transmembrane helix</keyword>
<keyword evidence="2" id="KW-0812">Transmembrane</keyword>
<evidence type="ECO:0000313" key="3">
    <source>
        <dbReference type="EMBL" id="PRI11541.1"/>
    </source>
</evidence>
<dbReference type="AlphaFoldDB" id="A0A2S9QPL8"/>